<dbReference type="GO" id="GO:0020037">
    <property type="term" value="F:heme binding"/>
    <property type="evidence" value="ECO:0007669"/>
    <property type="project" value="InterPro"/>
</dbReference>
<evidence type="ECO:0000259" key="2">
    <source>
        <dbReference type="Pfam" id="PF01578"/>
    </source>
</evidence>
<name>A0A1H6FHN5_9GAMM</name>
<keyword evidence="1" id="KW-0472">Membrane</keyword>
<dbReference type="InterPro" id="IPR052372">
    <property type="entry name" value="YpjD/HemX"/>
</dbReference>
<evidence type="ECO:0000313" key="4">
    <source>
        <dbReference type="EMBL" id="SEH09292.1"/>
    </source>
</evidence>
<dbReference type="EMBL" id="FMSV02000558">
    <property type="protein sequence ID" value="SEH09163.1"/>
    <property type="molecule type" value="Genomic_DNA"/>
</dbReference>
<evidence type="ECO:0000313" key="5">
    <source>
        <dbReference type="Proteomes" id="UP000236724"/>
    </source>
</evidence>
<dbReference type="Pfam" id="PF01578">
    <property type="entry name" value="Cytochrom_C_asm"/>
    <property type="match status" value="1"/>
</dbReference>
<feature type="transmembrane region" description="Helical" evidence="1">
    <location>
        <begin position="282"/>
        <end position="300"/>
    </location>
</feature>
<evidence type="ECO:0000256" key="1">
    <source>
        <dbReference type="SAM" id="Phobius"/>
    </source>
</evidence>
<organism evidence="3 5">
    <name type="scientific">Candidatus Venteria ishoeyi</name>
    <dbReference type="NCBI Taxonomy" id="1899563"/>
    <lineage>
        <taxon>Bacteria</taxon>
        <taxon>Pseudomonadati</taxon>
        <taxon>Pseudomonadota</taxon>
        <taxon>Gammaproteobacteria</taxon>
        <taxon>Thiotrichales</taxon>
        <taxon>Thiotrichaceae</taxon>
        <taxon>Venteria</taxon>
    </lineage>
</organism>
<dbReference type="OrthoDB" id="9780793at2"/>
<feature type="transmembrane region" description="Helical" evidence="1">
    <location>
        <begin position="78"/>
        <end position="99"/>
    </location>
</feature>
<dbReference type="EMBL" id="FMSV02000559">
    <property type="protein sequence ID" value="SEH09292.1"/>
    <property type="molecule type" value="Genomic_DNA"/>
</dbReference>
<dbReference type="PANTHER" id="PTHR38034">
    <property type="entry name" value="INNER MEMBRANE PROTEIN YPJD"/>
    <property type="match status" value="1"/>
</dbReference>
<accession>A0A1H6FHN5</accession>
<dbReference type="PANTHER" id="PTHR38034:SF1">
    <property type="entry name" value="INNER MEMBRANE PROTEIN YPJD"/>
    <property type="match status" value="1"/>
</dbReference>
<gene>
    <name evidence="3" type="primary">ypjD_1</name>
    <name evidence="4" type="synonym">ypjD_2</name>
    <name evidence="3" type="ORF">MBHS_05057</name>
    <name evidence="4" type="ORF">MBHS_05187</name>
</gene>
<dbReference type="InterPro" id="IPR002541">
    <property type="entry name" value="Cyt_c_assembly"/>
</dbReference>
<keyword evidence="1" id="KW-1133">Transmembrane helix</keyword>
<dbReference type="GO" id="GO:0005886">
    <property type="term" value="C:plasma membrane"/>
    <property type="evidence" value="ECO:0007669"/>
    <property type="project" value="TreeGrafter"/>
</dbReference>
<keyword evidence="1" id="KW-0812">Transmembrane</keyword>
<sequence>MGGGCRDSALLCFYTVCLYNEITTALNRRNKRLAMDNLIIGFIVIALYLAASTRLSLFQSIFQSWLPQWALQKDRLHVQFLWLGGIAVLLHTILLYFQIHAGAGISLGFFNAASMVSWLIALALLIMSFSRPLENLALVLFPFVILMVVFTLLLPDTRLLPEHPGMGLTLHVLISILAYSLFCLSALLVLFLNVQEYYLHHKKPMKIMTHLPPIQVMENLLLQVIWVAMVLLSISLVTGGLFIENLFGQHLVHKTLLSIIAWLLFAVLLWGRRRYGWRGRLLLYWIFGGVFVLMLGYFGSKLVLEFVV</sequence>
<feature type="transmembrane region" description="Helical" evidence="1">
    <location>
        <begin position="136"/>
        <end position="154"/>
    </location>
</feature>
<protein>
    <submittedName>
        <fullName evidence="3">Inner membrane protein YpjD</fullName>
    </submittedName>
</protein>
<feature type="transmembrane region" description="Helical" evidence="1">
    <location>
        <begin position="105"/>
        <end position="129"/>
    </location>
</feature>
<feature type="transmembrane region" description="Helical" evidence="1">
    <location>
        <begin position="38"/>
        <end position="57"/>
    </location>
</feature>
<reference evidence="3 5" key="1">
    <citation type="submission" date="2016-10" db="EMBL/GenBank/DDBJ databases">
        <authorList>
            <person name="de Groot N.N."/>
        </authorList>
    </citation>
    <scope>NUCLEOTIDE SEQUENCE [LARGE SCALE GENOMIC DNA]</scope>
    <source>
        <strain evidence="3">MBHS1</strain>
    </source>
</reference>
<feature type="transmembrane region" description="Helical" evidence="1">
    <location>
        <begin position="255"/>
        <end position="270"/>
    </location>
</feature>
<feature type="domain" description="Cytochrome c assembly protein" evidence="2">
    <location>
        <begin position="89"/>
        <end position="306"/>
    </location>
</feature>
<dbReference type="GO" id="GO:0017004">
    <property type="term" value="P:cytochrome complex assembly"/>
    <property type="evidence" value="ECO:0007669"/>
    <property type="project" value="InterPro"/>
</dbReference>
<keyword evidence="5" id="KW-1185">Reference proteome</keyword>
<dbReference type="Proteomes" id="UP000236724">
    <property type="component" value="Unassembled WGS sequence"/>
</dbReference>
<evidence type="ECO:0000313" key="3">
    <source>
        <dbReference type="EMBL" id="SEH09163.1"/>
    </source>
</evidence>
<dbReference type="AlphaFoldDB" id="A0A1H6FHN5"/>
<feature type="transmembrane region" description="Helical" evidence="1">
    <location>
        <begin position="174"/>
        <end position="199"/>
    </location>
</feature>
<proteinExistence type="predicted"/>
<feature type="transmembrane region" description="Helical" evidence="1">
    <location>
        <begin position="220"/>
        <end position="243"/>
    </location>
</feature>